<accession>A0A6M7TH54</accession>
<protein>
    <submittedName>
        <fullName evidence="1">DUF2793 domain-containing protein</fullName>
    </submittedName>
</protein>
<dbReference type="InterPro" id="IPR021251">
    <property type="entry name" value="DUF2793"/>
</dbReference>
<sequence length="468" mass="47021">MTTSNRLGITELAETQSNRSVTVNEAIAKLEAGATCFAAISIGDTAPPGSPAEGDLYVLGASPTGAWSGQGKNVAVYYNAAWFFLPAIEGALAYAQDDNAYYFYSGSAWSLFAGGGGGGVGDVVGPASAVNNNIVLFDTTTGKLIKDSGIAISTDGTLASNSDNKVTTEKGMKTYVDGKVAGLSWKQAVRAATTANGTLASAYENGDTIDGVTLATGDRILIKNQSSGAENGIYVVAASGAPARATDADAGAELVNASVYVSEGTTLADTQWTCSTNAPITVGSTSLAFAQLTSAGGSVPTSRTITAGAGLTGGGDLSADRTFDVGAGTGILANANDVAIDKASAAQVQAATSNKVLTADIIFTAADPVTLTDATTIAVDMATFLNAKVTLGGNRTLGAPSNPKNGQSGCIEIIQDGTGSRTLGYHADWLFAGGTDPTLSTAAGAKDLLFYQVLSTGKTYANLVKAVA</sequence>
<gene>
    <name evidence="1" type="ORF">D3242_25880</name>
</gene>
<evidence type="ECO:0000313" key="1">
    <source>
        <dbReference type="EMBL" id="RJT30150.1"/>
    </source>
</evidence>
<organism evidence="1 2">
    <name type="scientific">Mesorhizobium jarvisii</name>
    <dbReference type="NCBI Taxonomy" id="1777867"/>
    <lineage>
        <taxon>Bacteria</taxon>
        <taxon>Pseudomonadati</taxon>
        <taxon>Pseudomonadota</taxon>
        <taxon>Alphaproteobacteria</taxon>
        <taxon>Hyphomicrobiales</taxon>
        <taxon>Phyllobacteriaceae</taxon>
        <taxon>Mesorhizobium</taxon>
    </lineage>
</organism>
<dbReference type="RefSeq" id="WP_064986160.1">
    <property type="nucleotide sequence ID" value="NZ_CP033507.1"/>
</dbReference>
<dbReference type="Proteomes" id="UP000275530">
    <property type="component" value="Unassembled WGS sequence"/>
</dbReference>
<dbReference type="Pfam" id="PF10983">
    <property type="entry name" value="DUF2793"/>
    <property type="match status" value="1"/>
</dbReference>
<keyword evidence="2" id="KW-1185">Reference proteome</keyword>
<dbReference type="EMBL" id="QZXA01000011">
    <property type="protein sequence ID" value="RJT30150.1"/>
    <property type="molecule type" value="Genomic_DNA"/>
</dbReference>
<dbReference type="AlphaFoldDB" id="A0A6M7TH54"/>
<reference evidence="1 2" key="1">
    <citation type="submission" date="2018-09" db="EMBL/GenBank/DDBJ databases">
        <title>Mesorhizobium carmichaelinearum sp. nov. isolated from Carmichaelinea spp. root nodules in New Zealand.</title>
        <authorList>
            <person name="De Meyer S.E."/>
        </authorList>
    </citation>
    <scope>NUCLEOTIDE SEQUENCE [LARGE SCALE GENOMIC DNA]</scope>
    <source>
        <strain evidence="1 2">LMG 28313</strain>
    </source>
</reference>
<name>A0A6M7TH54_9HYPH</name>
<comment type="caution">
    <text evidence="1">The sequence shown here is derived from an EMBL/GenBank/DDBJ whole genome shotgun (WGS) entry which is preliminary data.</text>
</comment>
<evidence type="ECO:0000313" key="2">
    <source>
        <dbReference type="Proteomes" id="UP000275530"/>
    </source>
</evidence>
<proteinExistence type="predicted"/>